<gene>
    <name evidence="5" type="ORF">JOB18_014379</name>
</gene>
<reference evidence="5 6" key="1">
    <citation type="journal article" date="2021" name="Sci. Rep.">
        <title>Chromosome anchoring in Senegalese sole (Solea senegalensis) reveals sex-associated markers and genome rearrangements in flatfish.</title>
        <authorList>
            <person name="Guerrero-Cozar I."/>
            <person name="Gomez-Garrido J."/>
            <person name="Berbel C."/>
            <person name="Martinez-Blanch J.F."/>
            <person name="Alioto T."/>
            <person name="Claros M.G."/>
            <person name="Gagnaire P.A."/>
            <person name="Manchado M."/>
        </authorList>
    </citation>
    <scope>NUCLEOTIDE SEQUENCE [LARGE SCALE GENOMIC DNA]</scope>
    <source>
        <strain evidence="5">Sse05_10M</strain>
    </source>
</reference>
<dbReference type="Pfam" id="PF14223">
    <property type="entry name" value="Retrotran_gag_2"/>
    <property type="match status" value="1"/>
</dbReference>
<dbReference type="PROSITE" id="PS50158">
    <property type="entry name" value="ZF_CCHC"/>
    <property type="match status" value="1"/>
</dbReference>
<dbReference type="SMART" id="SM00343">
    <property type="entry name" value="ZnF_C2HC"/>
    <property type="match status" value="1"/>
</dbReference>
<evidence type="ECO:0000259" key="3">
    <source>
        <dbReference type="PROSITE" id="PS50158"/>
    </source>
</evidence>
<feature type="compositionally biased region" description="Basic and acidic residues" evidence="2">
    <location>
        <begin position="216"/>
        <end position="232"/>
    </location>
</feature>
<feature type="compositionally biased region" description="Basic and acidic residues" evidence="2">
    <location>
        <begin position="240"/>
        <end position="250"/>
    </location>
</feature>
<keyword evidence="1" id="KW-0479">Metal-binding</keyword>
<dbReference type="EMBL" id="JAGKHQ010000018">
    <property type="protein sequence ID" value="KAG7485613.1"/>
    <property type="molecule type" value="Genomic_DNA"/>
</dbReference>
<proteinExistence type="predicted"/>
<dbReference type="Pfam" id="PF07727">
    <property type="entry name" value="RVT_2"/>
    <property type="match status" value="1"/>
</dbReference>
<dbReference type="Pfam" id="PF00665">
    <property type="entry name" value="rve"/>
    <property type="match status" value="1"/>
</dbReference>
<evidence type="ECO:0000256" key="1">
    <source>
        <dbReference type="PROSITE-ProRule" id="PRU00047"/>
    </source>
</evidence>
<evidence type="ECO:0000256" key="2">
    <source>
        <dbReference type="SAM" id="MobiDB-lite"/>
    </source>
</evidence>
<accession>A0AAV6QAL6</accession>
<dbReference type="GO" id="GO:0003676">
    <property type="term" value="F:nucleic acid binding"/>
    <property type="evidence" value="ECO:0007669"/>
    <property type="project" value="InterPro"/>
</dbReference>
<dbReference type="InterPro" id="IPR001878">
    <property type="entry name" value="Znf_CCHC"/>
</dbReference>
<dbReference type="Pfam" id="PF22936">
    <property type="entry name" value="Pol_BBD"/>
    <property type="match status" value="1"/>
</dbReference>
<feature type="domain" description="Integrase catalytic" evidence="4">
    <location>
        <begin position="466"/>
        <end position="633"/>
    </location>
</feature>
<dbReference type="InterPro" id="IPR054722">
    <property type="entry name" value="PolX-like_BBD"/>
</dbReference>
<evidence type="ECO:0000313" key="6">
    <source>
        <dbReference type="Proteomes" id="UP000693946"/>
    </source>
</evidence>
<feature type="domain" description="CCHC-type" evidence="3">
    <location>
        <begin position="202"/>
        <end position="217"/>
    </location>
</feature>
<dbReference type="InterPro" id="IPR013103">
    <property type="entry name" value="RVT_2"/>
</dbReference>
<keyword evidence="1" id="KW-0862">Zinc</keyword>
<keyword evidence="1" id="KW-0863">Zinc-finger</keyword>
<dbReference type="InterPro" id="IPR025724">
    <property type="entry name" value="GAG-pre-integrase_dom"/>
</dbReference>
<dbReference type="GO" id="GO:0015074">
    <property type="term" value="P:DNA integration"/>
    <property type="evidence" value="ECO:0007669"/>
    <property type="project" value="InterPro"/>
</dbReference>
<dbReference type="CDD" id="cd09272">
    <property type="entry name" value="RNase_HI_RT_Ty1"/>
    <property type="match status" value="1"/>
</dbReference>
<feature type="region of interest" description="Disordered" evidence="2">
    <location>
        <begin position="698"/>
        <end position="765"/>
    </location>
</feature>
<keyword evidence="6" id="KW-1185">Reference proteome</keyword>
<comment type="caution">
    <text evidence="5">The sequence shown here is derived from an EMBL/GenBank/DDBJ whole genome shotgun (WGS) entry which is preliminary data.</text>
</comment>
<organism evidence="5 6">
    <name type="scientific">Solea senegalensis</name>
    <name type="common">Senegalese sole</name>
    <dbReference type="NCBI Taxonomy" id="28829"/>
    <lineage>
        <taxon>Eukaryota</taxon>
        <taxon>Metazoa</taxon>
        <taxon>Chordata</taxon>
        <taxon>Craniata</taxon>
        <taxon>Vertebrata</taxon>
        <taxon>Euteleostomi</taxon>
        <taxon>Actinopterygii</taxon>
        <taxon>Neopterygii</taxon>
        <taxon>Teleostei</taxon>
        <taxon>Neoteleostei</taxon>
        <taxon>Acanthomorphata</taxon>
        <taxon>Carangaria</taxon>
        <taxon>Pleuronectiformes</taxon>
        <taxon>Pleuronectoidei</taxon>
        <taxon>Soleidae</taxon>
        <taxon>Solea</taxon>
    </lineage>
</organism>
<dbReference type="PANTHER" id="PTHR11439:SF483">
    <property type="entry name" value="PEPTIDE SYNTHASE GLIP-LIKE, PUTATIVE (AFU_ORTHOLOGUE AFUA_3G12920)-RELATED"/>
    <property type="match status" value="1"/>
</dbReference>
<name>A0AAV6QAL6_SOLSE</name>
<dbReference type="Proteomes" id="UP000693946">
    <property type="component" value="Linkage Group LG6"/>
</dbReference>
<evidence type="ECO:0000313" key="5">
    <source>
        <dbReference type="EMBL" id="KAG7485613.1"/>
    </source>
</evidence>
<dbReference type="Pfam" id="PF00098">
    <property type="entry name" value="zf-CCHC"/>
    <property type="match status" value="1"/>
</dbReference>
<dbReference type="InterPro" id="IPR057670">
    <property type="entry name" value="SH3_retrovirus"/>
</dbReference>
<dbReference type="PANTHER" id="PTHR11439">
    <property type="entry name" value="GAG-POL-RELATED RETROTRANSPOSON"/>
    <property type="match status" value="1"/>
</dbReference>
<dbReference type="Pfam" id="PF25597">
    <property type="entry name" value="SH3_retrovirus"/>
    <property type="match status" value="1"/>
</dbReference>
<feature type="region of interest" description="Disordered" evidence="2">
    <location>
        <begin position="216"/>
        <end position="250"/>
    </location>
</feature>
<dbReference type="GO" id="GO:0008270">
    <property type="term" value="F:zinc ion binding"/>
    <property type="evidence" value="ECO:0007669"/>
    <property type="project" value="UniProtKB-KW"/>
</dbReference>
<dbReference type="InterPro" id="IPR001584">
    <property type="entry name" value="Integrase_cat-core"/>
</dbReference>
<protein>
    <submittedName>
        <fullName evidence="5">Retrovirus-related Pol poly from transposon TNT 1-94</fullName>
    </submittedName>
</protein>
<sequence>MELRGLREVILEEPEIADEDEAALAEDEAKNGEAYAELVQCLDNKSLSLVMRDAKRDGRRALEILREHYAGKDKPRVVSLYCELSSLHKASSETVTDYIIRAETIFTSLRRADEHISDGLQIAMVVKGLPDSYKPFVVHITQSNDIVTFSEFKTKLRSYESTEKYGKSDENVENDNVMKTSGATRSRGRGRRRNMDLADVECYACGKKGHMARTCPDEHQTRREERKWEPRRGSGFNRGRGRDHVKKADGETEAEPASFCFFKMSDCSTQRGNKKGLMVDCGATTHMINDATKFKTVDKSFRPEDHKIELADGTKVSGMAKMRGDAEVYLLDGEGRRVKTRLKQALYIPSFPQNIFSVKSATANGAEVHFKDGDNWLVHRDGTKFKMDVYGRLYYLSTVEDESVDEVHGCHDIQTWHRILGHCNFDDVAKLEKVVEGMMIKGKHDKSNQNCEICTQGKFTQNRNRQADAKATSVLQLIHTDLCGPIEPADKDGYRYAIAFTDDYSGMIFPYFIKAKSDTTKATEKFIADVAPHGKIKCIRSDNGTEFTGQEFQSLLRSNGIRHETSAPYSPHQNGTAERGWRTLFEMSRCMLLETNLPKQLWTYAVQTAAQIRNRCYSKRLEQTPYCVFTGKTPNLSNMKIFGSECYVYKQDKKKLDSRCEKGIFVGYDKYSPAYNVYHPETGKVLKHRLVKFITKNNTDSQTQTDHDMDDTIESYGDTPPKIVNQNQGQPKESKESSIEETADAGPTQTGNTKRELGENRYPTRQRKAPEYLKEYQCKAECNGESENVDYFYRVTYGVPKTFREAMDSKKSTMWADAMKEEMDSLTENETFTLTPLPRGKRAVGGRWVYAMKESPDGSETCKARYVAKGYAQVEGIDYKETFSPTANMTSVRALMQVAVQEGLTLHQMDVKTAYLHAPMDCEVYMEQPEGFEIKSKTGGHLVCKLNKSLYGLKQSGRNWNMLLHDHLTENGFVQNDADHCVYNRESENEKVILLVWVDDLIIAASNNTLLSDVKEMLKRRFKMKDMGPLKHFLGIDFKQSEGEVKMTQKRHIEKMLVKFGMSECKPRSTPCEQKLDFDSEGEVIDSTGYREIVGSLIYIMTCTRPDLSWVVSKLSQHLAEPKQQHWAAAKHLLRYLKGTINQELHYQKSEKNLQLEGFSDADWAADINERRSTTGYCFSLTENGPVISWKSRKQPTVALSTCEAEYMALAATTQESMYLVQLLKGIDGNNQHVPVKIYEDNQGAIALSKNPVCRQRSKHIDIKYHFVRSAHAEGKISIGYCPTAHMVADVLTKPLTKARFEKFKWYLFGE</sequence>
<evidence type="ECO:0000259" key="4">
    <source>
        <dbReference type="PROSITE" id="PS50994"/>
    </source>
</evidence>
<dbReference type="PROSITE" id="PS50994">
    <property type="entry name" value="INTEGRASE"/>
    <property type="match status" value="1"/>
</dbReference>
<dbReference type="Pfam" id="PF13976">
    <property type="entry name" value="gag_pre-integrs"/>
    <property type="match status" value="1"/>
</dbReference>